<sequence>MKRQWLWLVALVISSVQAEEIEISPVPSWVVEQSFEAQAQRKDRVDGSIYMLVSNQFNALSNTPTFYSRYVTQAVNSEGVESNSQIAIDFDPSYEEVVLHNVKVWREGKPLERLSSIDVKRFKREVDLEKLLYSGQETFYIVINDVQEGDIIDYSYSIKGLNPVFNGKVDRWIKMGWSVPVLKTYARVLTPKDSQYTVNRYGDSRHLKAEINQDGKTVEHIYSDARRSYSYLNEADQPDWFIEYPYININNYENWADVVSWALPHYQIDAQGSKFAAEVSKLKAIEDPERQVIAAIKLAQQSIRYLGIENGIGSHAPRQPEQTLQQGYGDCKDKSVLLTAMLRELGIEANPALVSTVYRKHLAGQPSGHSAFNHVIVTFYFQGKTFWIDPTQTELSDSLATMTQSELGYGLIIKQGEIYPTLIDTNNLNQVETTSTFKVASHENGASTLHVETTYKGKQADRMRRYLSANSIEQVMDEFEGFYNKHYEGISASKKFYYFDDLMKNELYMTENYDIEKMWYLNEDDDPQFEVYADVIGANVYVSEAKRRSTPFYIGRPVKVAQTMVIELPSPWKITPDELKVNNEAFDFSLSLNGEEGNWLSKVSGEYRQARIHYQLERKQPDVMPNALKEYNQQIERASESVVYQFTRYE</sequence>
<accession>A0ACC4P1D0</accession>
<reference evidence="1" key="1">
    <citation type="submission" date="2014-10" db="EMBL/GenBank/DDBJ databases">
        <title>Genome sequencing of Vibrio caribbeanicus T14.</title>
        <authorList>
            <person name="Chan K.-G."/>
            <person name="Mohamad N.I."/>
        </authorList>
    </citation>
    <scope>NUCLEOTIDE SEQUENCE</scope>
    <source>
        <strain evidence="1">T14</strain>
    </source>
</reference>
<evidence type="ECO:0000313" key="1">
    <source>
        <dbReference type="EMBL" id="KHD26551.1"/>
    </source>
</evidence>
<dbReference type="EMBL" id="JRWR01000001">
    <property type="protein sequence ID" value="KHD26551.1"/>
    <property type="molecule type" value="Genomic_DNA"/>
</dbReference>
<organism evidence="1 2">
    <name type="scientific">Vibrio caribbeanicus</name>
    <dbReference type="NCBI Taxonomy" id="701175"/>
    <lineage>
        <taxon>Bacteria</taxon>
        <taxon>Pseudomonadati</taxon>
        <taxon>Pseudomonadota</taxon>
        <taxon>Gammaproteobacteria</taxon>
        <taxon>Vibrionales</taxon>
        <taxon>Vibrionaceae</taxon>
        <taxon>Vibrio</taxon>
    </lineage>
</organism>
<evidence type="ECO:0000313" key="2">
    <source>
        <dbReference type="Proteomes" id="UP000030421"/>
    </source>
</evidence>
<comment type="caution">
    <text evidence="1">The sequence shown here is derived from an EMBL/GenBank/DDBJ whole genome shotgun (WGS) entry which is preliminary data.</text>
</comment>
<dbReference type="Proteomes" id="UP000030421">
    <property type="component" value="Unassembled WGS sequence"/>
</dbReference>
<keyword evidence="2" id="KW-1185">Reference proteome</keyword>
<gene>
    <name evidence="1" type="ORF">NM09_00575</name>
</gene>
<protein>
    <submittedName>
        <fullName evidence="1">Transglutaminase</fullName>
    </submittedName>
</protein>
<proteinExistence type="predicted"/>
<name>A0ACC4P1D0_9VIBR</name>